<dbReference type="InterPro" id="IPR036514">
    <property type="entry name" value="SGNH_hydro_sf"/>
</dbReference>
<dbReference type="InterPro" id="IPR050592">
    <property type="entry name" value="GDSL_lipolytic_enzyme"/>
</dbReference>
<organism evidence="2 3">
    <name type="scientific">Eragrostis curvula</name>
    <name type="common">weeping love grass</name>
    <dbReference type="NCBI Taxonomy" id="38414"/>
    <lineage>
        <taxon>Eukaryota</taxon>
        <taxon>Viridiplantae</taxon>
        <taxon>Streptophyta</taxon>
        <taxon>Embryophyta</taxon>
        <taxon>Tracheophyta</taxon>
        <taxon>Spermatophyta</taxon>
        <taxon>Magnoliopsida</taxon>
        <taxon>Liliopsida</taxon>
        <taxon>Poales</taxon>
        <taxon>Poaceae</taxon>
        <taxon>PACMAD clade</taxon>
        <taxon>Chloridoideae</taxon>
        <taxon>Eragrostideae</taxon>
        <taxon>Eragrostidinae</taxon>
        <taxon>Eragrostis</taxon>
    </lineage>
</organism>
<reference evidence="2 3" key="1">
    <citation type="journal article" date="2019" name="Sci. Rep.">
        <title>A high-quality genome of Eragrostis curvula grass provides insights into Poaceae evolution and supports new strategies to enhance forage quality.</title>
        <authorList>
            <person name="Carballo J."/>
            <person name="Santos B.A.C.M."/>
            <person name="Zappacosta D."/>
            <person name="Garbus I."/>
            <person name="Selva J.P."/>
            <person name="Gallo C.A."/>
            <person name="Diaz A."/>
            <person name="Albertini E."/>
            <person name="Caccamo M."/>
            <person name="Echenique V."/>
        </authorList>
    </citation>
    <scope>NUCLEOTIDE SEQUENCE [LARGE SCALE GENOMIC DNA]</scope>
    <source>
        <strain evidence="3">cv. Victoria</strain>
        <tissue evidence="2">Leaf</tissue>
    </source>
</reference>
<name>A0A5J9THM9_9POAL</name>
<dbReference type="Gene3D" id="3.40.50.1110">
    <property type="entry name" value="SGNH hydrolase"/>
    <property type="match status" value="2"/>
</dbReference>
<dbReference type="OrthoDB" id="1600564at2759"/>
<dbReference type="Gramene" id="TVU10880">
    <property type="protein sequence ID" value="TVU10880"/>
    <property type="gene ID" value="EJB05_44434"/>
</dbReference>
<evidence type="ECO:0000313" key="2">
    <source>
        <dbReference type="EMBL" id="TVU10880.1"/>
    </source>
</evidence>
<dbReference type="AlphaFoldDB" id="A0A5J9THM9"/>
<evidence type="ECO:0008006" key="4">
    <source>
        <dbReference type="Google" id="ProtNLM"/>
    </source>
</evidence>
<feature type="compositionally biased region" description="Polar residues" evidence="1">
    <location>
        <begin position="1"/>
        <end position="14"/>
    </location>
</feature>
<gene>
    <name evidence="2" type="ORF">EJB05_44434</name>
</gene>
<dbReference type="PANTHER" id="PTHR45642:SF154">
    <property type="entry name" value="OS09G0132200 PROTEIN"/>
    <property type="match status" value="1"/>
</dbReference>
<accession>A0A5J9THM9</accession>
<comment type="caution">
    <text evidence="2">The sequence shown here is derived from an EMBL/GenBank/DDBJ whole genome shotgun (WGS) entry which is preliminary data.</text>
</comment>
<proteinExistence type="predicted"/>
<evidence type="ECO:0000313" key="3">
    <source>
        <dbReference type="Proteomes" id="UP000324897"/>
    </source>
</evidence>
<feature type="region of interest" description="Disordered" evidence="1">
    <location>
        <begin position="1"/>
        <end position="21"/>
    </location>
</feature>
<dbReference type="PANTHER" id="PTHR45642">
    <property type="entry name" value="GDSL ESTERASE/LIPASE EXL3"/>
    <property type="match status" value="1"/>
</dbReference>
<evidence type="ECO:0000256" key="1">
    <source>
        <dbReference type="SAM" id="MobiDB-lite"/>
    </source>
</evidence>
<dbReference type="EMBL" id="RWGY01000039">
    <property type="protein sequence ID" value="TVU10880.1"/>
    <property type="molecule type" value="Genomic_DNA"/>
</dbReference>
<dbReference type="Proteomes" id="UP000324897">
    <property type="component" value="Chromosome 3"/>
</dbReference>
<protein>
    <recommendedName>
        <fullName evidence="4">GDSL esterase/lipase</fullName>
    </recommendedName>
</protein>
<sequence>MPATTTSYRPSSRPISHHMDMNDFDGGVPTGRFSNGRLVTDFLSEACGLKSSVPAYLDTSYTIDQFASGVTFASGGTGLDDFTAQIPHVQHSKACGTGLIETSALCGIDQAFTCQDANRYAFFDSVHPSEEIYKMVANEIFDTSLQVFL</sequence>
<keyword evidence="3" id="KW-1185">Reference proteome</keyword>